<dbReference type="EMBL" id="BLLG01000006">
    <property type="protein sequence ID" value="GFH36515.1"/>
    <property type="molecule type" value="Genomic_DNA"/>
</dbReference>
<dbReference type="InterPro" id="IPR001387">
    <property type="entry name" value="Cro/C1-type_HTH"/>
</dbReference>
<evidence type="ECO:0000256" key="1">
    <source>
        <dbReference type="ARBA" id="ARBA00023125"/>
    </source>
</evidence>
<evidence type="ECO:0000313" key="3">
    <source>
        <dbReference type="EMBL" id="GFH36515.1"/>
    </source>
</evidence>
<proteinExistence type="predicted"/>
<organism evidence="3 4">
    <name type="scientific">Streptomyces pacificus</name>
    <dbReference type="NCBI Taxonomy" id="2705029"/>
    <lineage>
        <taxon>Bacteria</taxon>
        <taxon>Bacillati</taxon>
        <taxon>Actinomycetota</taxon>
        <taxon>Actinomycetes</taxon>
        <taxon>Kitasatosporales</taxon>
        <taxon>Streptomycetaceae</taxon>
        <taxon>Streptomyces</taxon>
    </lineage>
</organism>
<dbReference type="Gene3D" id="1.25.40.10">
    <property type="entry name" value="Tetratricopeptide repeat domain"/>
    <property type="match status" value="1"/>
</dbReference>
<keyword evidence="4" id="KW-1185">Reference proteome</keyword>
<evidence type="ECO:0000259" key="2">
    <source>
        <dbReference type="PROSITE" id="PS50943"/>
    </source>
</evidence>
<dbReference type="SUPFAM" id="SSF48452">
    <property type="entry name" value="TPR-like"/>
    <property type="match status" value="1"/>
</dbReference>
<dbReference type="InterPro" id="IPR050807">
    <property type="entry name" value="TransReg_Diox_bact_type"/>
</dbReference>
<dbReference type="AlphaFoldDB" id="A0A6A0AVR2"/>
<dbReference type="Gene3D" id="1.10.260.40">
    <property type="entry name" value="lambda repressor-like DNA-binding domains"/>
    <property type="match status" value="1"/>
</dbReference>
<dbReference type="InterPro" id="IPR010982">
    <property type="entry name" value="Lambda_DNA-bd_dom_sf"/>
</dbReference>
<dbReference type="SMART" id="SM00530">
    <property type="entry name" value="HTH_XRE"/>
    <property type="match status" value="1"/>
</dbReference>
<name>A0A6A0AVR2_9ACTN</name>
<dbReference type="GO" id="GO:0005829">
    <property type="term" value="C:cytosol"/>
    <property type="evidence" value="ECO:0007669"/>
    <property type="project" value="TreeGrafter"/>
</dbReference>
<keyword evidence="1" id="KW-0238">DNA-binding</keyword>
<sequence length="432" mass="47384">MPPNASIGNRNVIAALTLDGCQGRPTAMLSRAIRAYSQPMAAKLGDRLRDVRKRRGMTQQELARRSGVSLSLIRKLEQGERQDARLETVRRLAASLRVPTMRLVAESTEDGASIATLDQWAPVRQALTAPLRDAAELEEPPTVEGVRDALDAALPMFSSDRFTELGLILPPLLRDADTVAQLDPEGRAVRVRLLQLTGWLLTQTRQFEAAEGCLDAALDGAADRLQGAATVNTMCWLLLRQGKLSEARELATRWADDTEPRLSRATPAELSAWGWLLLRVSAAAVRDNRAGEAEDALRLAHSAAVAMGREFAPGEDFLRTFGPVTVALKRTENAMIIDRPDVVLRLAANVPAGGLRPTSNNRNRHLLDVADAHTKTRQYAEAVAIMANIRDASPQWLPNQRYARDILGRVISKRRTLTDDMRSLADTVGLPL</sequence>
<feature type="domain" description="HTH cro/C1-type" evidence="2">
    <location>
        <begin position="48"/>
        <end position="104"/>
    </location>
</feature>
<dbReference type="PANTHER" id="PTHR46797">
    <property type="entry name" value="HTH-TYPE TRANSCRIPTIONAL REGULATOR"/>
    <property type="match status" value="1"/>
</dbReference>
<evidence type="ECO:0000313" key="4">
    <source>
        <dbReference type="Proteomes" id="UP000484988"/>
    </source>
</evidence>
<comment type="caution">
    <text evidence="3">The sequence shown here is derived from an EMBL/GenBank/DDBJ whole genome shotgun (WGS) entry which is preliminary data.</text>
</comment>
<reference evidence="3 4" key="1">
    <citation type="submission" date="2020-02" db="EMBL/GenBank/DDBJ databases">
        <title>Whole Genome Shotgun Sequence of Streptomyces sp. strain CWH03.</title>
        <authorList>
            <person name="Dohra H."/>
            <person name="Kodani S."/>
            <person name="Yamamura H."/>
        </authorList>
    </citation>
    <scope>NUCLEOTIDE SEQUENCE [LARGE SCALE GENOMIC DNA]</scope>
    <source>
        <strain evidence="3 4">CWH03</strain>
    </source>
</reference>
<accession>A0A6A0AVR2</accession>
<gene>
    <name evidence="3" type="ORF">SCWH03_27430</name>
</gene>
<dbReference type="SUPFAM" id="SSF47413">
    <property type="entry name" value="lambda repressor-like DNA-binding domains"/>
    <property type="match status" value="1"/>
</dbReference>
<dbReference type="PANTHER" id="PTHR46797:SF1">
    <property type="entry name" value="METHYLPHOSPHONATE SYNTHASE"/>
    <property type="match status" value="1"/>
</dbReference>
<dbReference type="CDD" id="cd00093">
    <property type="entry name" value="HTH_XRE"/>
    <property type="match status" value="1"/>
</dbReference>
<dbReference type="InterPro" id="IPR011990">
    <property type="entry name" value="TPR-like_helical_dom_sf"/>
</dbReference>
<protein>
    <submittedName>
        <fullName evidence="3">Helix-turn-helix domain-containing protein</fullName>
    </submittedName>
</protein>
<dbReference type="GO" id="GO:0003700">
    <property type="term" value="F:DNA-binding transcription factor activity"/>
    <property type="evidence" value="ECO:0007669"/>
    <property type="project" value="TreeGrafter"/>
</dbReference>
<dbReference type="PROSITE" id="PS50943">
    <property type="entry name" value="HTH_CROC1"/>
    <property type="match status" value="1"/>
</dbReference>
<dbReference type="GO" id="GO:0003677">
    <property type="term" value="F:DNA binding"/>
    <property type="evidence" value="ECO:0007669"/>
    <property type="project" value="UniProtKB-KW"/>
</dbReference>
<dbReference type="Proteomes" id="UP000484988">
    <property type="component" value="Unassembled WGS sequence"/>
</dbReference>
<dbReference type="Pfam" id="PF01381">
    <property type="entry name" value="HTH_3"/>
    <property type="match status" value="1"/>
</dbReference>